<proteinExistence type="predicted"/>
<dbReference type="EMBL" id="NNAY01001172">
    <property type="protein sequence ID" value="OXU24885.1"/>
    <property type="molecule type" value="Genomic_DNA"/>
</dbReference>
<protein>
    <submittedName>
        <fullName evidence="2">Uncharacterized protein</fullName>
    </submittedName>
</protein>
<sequence length="100" mass="12023">MQPYRYTLEEHGDLKYKAMAVRGHELEIRQKLAKERPDLSIKKRQEYARMLANYAGLNRYGTFKPLEPYVHPEEPDKNRKKRSENDSKNQSHSMFFHKKV</sequence>
<dbReference type="AlphaFoldDB" id="A0A232F2G2"/>
<organism evidence="2 3">
    <name type="scientific">Trichomalopsis sarcophagae</name>
    <dbReference type="NCBI Taxonomy" id="543379"/>
    <lineage>
        <taxon>Eukaryota</taxon>
        <taxon>Metazoa</taxon>
        <taxon>Ecdysozoa</taxon>
        <taxon>Arthropoda</taxon>
        <taxon>Hexapoda</taxon>
        <taxon>Insecta</taxon>
        <taxon>Pterygota</taxon>
        <taxon>Neoptera</taxon>
        <taxon>Endopterygota</taxon>
        <taxon>Hymenoptera</taxon>
        <taxon>Apocrita</taxon>
        <taxon>Proctotrupomorpha</taxon>
        <taxon>Chalcidoidea</taxon>
        <taxon>Pteromalidae</taxon>
        <taxon>Pteromalinae</taxon>
        <taxon>Trichomalopsis</taxon>
    </lineage>
</organism>
<gene>
    <name evidence="2" type="ORF">TSAR_009893</name>
</gene>
<comment type="caution">
    <text evidence="2">The sequence shown here is derived from an EMBL/GenBank/DDBJ whole genome shotgun (WGS) entry which is preliminary data.</text>
</comment>
<evidence type="ECO:0000256" key="1">
    <source>
        <dbReference type="SAM" id="MobiDB-lite"/>
    </source>
</evidence>
<accession>A0A232F2G2</accession>
<dbReference type="Proteomes" id="UP000215335">
    <property type="component" value="Unassembled WGS sequence"/>
</dbReference>
<feature type="region of interest" description="Disordered" evidence="1">
    <location>
        <begin position="64"/>
        <end position="100"/>
    </location>
</feature>
<reference evidence="2 3" key="1">
    <citation type="journal article" date="2017" name="Curr. Biol.">
        <title>The Evolution of Venom by Co-option of Single-Copy Genes.</title>
        <authorList>
            <person name="Martinson E.O."/>
            <person name="Mrinalini"/>
            <person name="Kelkar Y.D."/>
            <person name="Chang C.H."/>
            <person name="Werren J.H."/>
        </authorList>
    </citation>
    <scope>NUCLEOTIDE SEQUENCE [LARGE SCALE GENOMIC DNA]</scope>
    <source>
        <strain evidence="2 3">Alberta</strain>
        <tissue evidence="2">Whole body</tissue>
    </source>
</reference>
<evidence type="ECO:0000313" key="3">
    <source>
        <dbReference type="Proteomes" id="UP000215335"/>
    </source>
</evidence>
<evidence type="ECO:0000313" key="2">
    <source>
        <dbReference type="EMBL" id="OXU24885.1"/>
    </source>
</evidence>
<keyword evidence="3" id="KW-1185">Reference proteome</keyword>
<feature type="compositionally biased region" description="Basic and acidic residues" evidence="1">
    <location>
        <begin position="70"/>
        <end position="89"/>
    </location>
</feature>
<name>A0A232F2G2_9HYME</name>